<gene>
    <name evidence="1" type="ORF">VTAP4600_A1403</name>
</gene>
<dbReference type="AlphaFoldDB" id="A0A2N8ZBW0"/>
<dbReference type="KEGG" id="vta:A1403"/>
<protein>
    <submittedName>
        <fullName evidence="1">Uncharacterized protein</fullName>
    </submittedName>
</protein>
<keyword evidence="2" id="KW-1185">Reference proteome</keyword>
<evidence type="ECO:0000313" key="2">
    <source>
        <dbReference type="Proteomes" id="UP000235828"/>
    </source>
</evidence>
<dbReference type="Proteomes" id="UP000235828">
    <property type="component" value="Chromosome A"/>
</dbReference>
<dbReference type="EMBL" id="LT960611">
    <property type="protein sequence ID" value="SON49382.1"/>
    <property type="molecule type" value="Genomic_DNA"/>
</dbReference>
<organism evidence="1 2">
    <name type="scientific">Vibrio tapetis subsp. tapetis</name>
    <dbReference type="NCBI Taxonomy" id="1671868"/>
    <lineage>
        <taxon>Bacteria</taxon>
        <taxon>Pseudomonadati</taxon>
        <taxon>Pseudomonadota</taxon>
        <taxon>Gammaproteobacteria</taxon>
        <taxon>Vibrionales</taxon>
        <taxon>Vibrionaceae</taxon>
        <taxon>Vibrio</taxon>
    </lineage>
</organism>
<reference evidence="1 2" key="1">
    <citation type="submission" date="2017-10" db="EMBL/GenBank/DDBJ databases">
        <authorList>
            <person name="Banno H."/>
            <person name="Chua N.-H."/>
        </authorList>
    </citation>
    <scope>NUCLEOTIDE SEQUENCE [LARGE SCALE GENOMIC DNA]</scope>
    <source>
        <strain evidence="1">Vibrio tapetis CECT4600</strain>
    </source>
</reference>
<sequence length="39" mass="4657">MRYQAALFTELLSVCSDNEAYITGSEFRRKCFYCNFSEY</sequence>
<proteinExistence type="predicted"/>
<name>A0A2N8ZBW0_9VIBR</name>
<accession>A0A2N8ZBW0</accession>
<evidence type="ECO:0000313" key="1">
    <source>
        <dbReference type="EMBL" id="SON49382.1"/>
    </source>
</evidence>